<dbReference type="InterPro" id="IPR044084">
    <property type="entry name" value="AvModA-like_subst-bd"/>
</dbReference>
<evidence type="ECO:0000256" key="3">
    <source>
        <dbReference type="ARBA" id="ARBA00022723"/>
    </source>
</evidence>
<dbReference type="SUPFAM" id="SSF53850">
    <property type="entry name" value="Periplasmic binding protein-like II"/>
    <property type="match status" value="1"/>
</dbReference>
<evidence type="ECO:0000256" key="4">
    <source>
        <dbReference type="ARBA" id="ARBA00022729"/>
    </source>
</evidence>
<dbReference type="PANTHER" id="PTHR30632">
    <property type="entry name" value="MOLYBDATE-BINDING PERIPLASMIC PROTEIN"/>
    <property type="match status" value="1"/>
</dbReference>
<dbReference type="FunFam" id="3.40.190.10:FF:000035">
    <property type="entry name" value="Molybdate ABC transporter substrate-binding protein"/>
    <property type="match status" value="1"/>
</dbReference>
<comment type="caution">
    <text evidence="8">The sequence shown here is derived from an EMBL/GenBank/DDBJ whole genome shotgun (WGS) entry which is preliminary data.</text>
</comment>
<dbReference type="CDD" id="cd13539">
    <property type="entry name" value="PBP2_AvModA"/>
    <property type="match status" value="1"/>
</dbReference>
<dbReference type="GO" id="GO:0015689">
    <property type="term" value="P:molybdate ion transport"/>
    <property type="evidence" value="ECO:0007669"/>
    <property type="project" value="InterPro"/>
</dbReference>
<proteinExistence type="inferred from homology"/>
<feature type="binding site" evidence="6">
    <location>
        <position position="58"/>
    </location>
    <ligand>
        <name>molybdate</name>
        <dbReference type="ChEBI" id="CHEBI:36264"/>
    </ligand>
</feature>
<gene>
    <name evidence="8" type="ORF">EDC23_2478</name>
</gene>
<comment type="subunit">
    <text evidence="5">The complex is composed of two ATP-binding proteins (ModC), two transmembrane proteins (ModB) and a solute-binding protein (ModA).</text>
</comment>
<evidence type="ECO:0000256" key="2">
    <source>
        <dbReference type="ARBA" id="ARBA00022505"/>
    </source>
</evidence>
<keyword evidence="2 6" id="KW-0500">Molybdenum</keyword>
<keyword evidence="3 6" id="KW-0479">Metal-binding</keyword>
<dbReference type="InterPro" id="IPR050682">
    <property type="entry name" value="ModA/WtpA"/>
</dbReference>
<dbReference type="RefSeq" id="WP_134084989.1">
    <property type="nucleotide sequence ID" value="NZ_SOQX01000008.1"/>
</dbReference>
<dbReference type="InterPro" id="IPR005950">
    <property type="entry name" value="ModA"/>
</dbReference>
<evidence type="ECO:0000313" key="9">
    <source>
        <dbReference type="Proteomes" id="UP000294914"/>
    </source>
</evidence>
<feature type="signal peptide" evidence="7">
    <location>
        <begin position="1"/>
        <end position="21"/>
    </location>
</feature>
<dbReference type="PIRSF" id="PIRSF004846">
    <property type="entry name" value="ModA"/>
    <property type="match status" value="1"/>
</dbReference>
<keyword evidence="4 7" id="KW-0732">Signal</keyword>
<evidence type="ECO:0000256" key="5">
    <source>
        <dbReference type="ARBA" id="ARBA00062515"/>
    </source>
</evidence>
<feature type="binding site" evidence="6">
    <location>
        <position position="166"/>
    </location>
    <ligand>
        <name>molybdate</name>
        <dbReference type="ChEBI" id="CHEBI:36264"/>
    </ligand>
</feature>
<evidence type="ECO:0000313" key="8">
    <source>
        <dbReference type="EMBL" id="TDX99268.1"/>
    </source>
</evidence>
<comment type="similarity">
    <text evidence="1">Belongs to the bacterial solute-binding protein ModA family.</text>
</comment>
<accession>A0A4R8IPE9</accession>
<keyword evidence="9" id="KW-1185">Reference proteome</keyword>
<name>A0A4R8IPE9_9GAMM</name>
<organism evidence="8 9">
    <name type="scientific">Thiohalophilus thiocyanatoxydans</name>
    <dbReference type="NCBI Taxonomy" id="381308"/>
    <lineage>
        <taxon>Bacteria</taxon>
        <taxon>Pseudomonadati</taxon>
        <taxon>Pseudomonadota</taxon>
        <taxon>Gammaproteobacteria</taxon>
        <taxon>Thiohalomonadales</taxon>
        <taxon>Thiohalophilaceae</taxon>
        <taxon>Thiohalophilus</taxon>
    </lineage>
</organism>
<evidence type="ECO:0000256" key="6">
    <source>
        <dbReference type="PIRSR" id="PIRSR004846-1"/>
    </source>
</evidence>
<evidence type="ECO:0000256" key="1">
    <source>
        <dbReference type="ARBA" id="ARBA00009175"/>
    </source>
</evidence>
<sequence length="252" mass="27809">MPVTRLYTIVLLLLVAPLCSAETLRVAVASNFKTTLEAVVEEFEANSEHRVIIASGSTGKHYAQIRNGAPFDLFFAADARRPRLLEQQGHSVADSRFTYAIGKLVLWSPQPGYVDDKGQVLETGTFRRLAMANPRLAPYGLAAKQVLQQRGLYERLQSRLVRGENIAQTFQFVATGNAQLGFVALSQLHASGLARQGSLWTLPESLYDPIEQQAVMLNDTPAARAFLTYIKSEPAGRILRRFGYATPSQEGQ</sequence>
<feature type="chain" id="PRO_5020487423" evidence="7">
    <location>
        <begin position="22"/>
        <end position="252"/>
    </location>
</feature>
<dbReference type="OrthoDB" id="9785015at2"/>
<reference evidence="8 9" key="1">
    <citation type="submission" date="2019-03" db="EMBL/GenBank/DDBJ databases">
        <title>Genomic Encyclopedia of Type Strains, Phase IV (KMG-IV): sequencing the most valuable type-strain genomes for metagenomic binning, comparative biology and taxonomic classification.</title>
        <authorList>
            <person name="Goeker M."/>
        </authorList>
    </citation>
    <scope>NUCLEOTIDE SEQUENCE [LARGE SCALE GENOMIC DNA]</scope>
    <source>
        <strain evidence="8 9">DSM 16326</strain>
    </source>
</reference>
<dbReference type="Gene3D" id="3.40.190.10">
    <property type="entry name" value="Periplasmic binding protein-like II"/>
    <property type="match status" value="2"/>
</dbReference>
<dbReference type="GO" id="GO:1901359">
    <property type="term" value="F:tungstate binding"/>
    <property type="evidence" value="ECO:0007669"/>
    <property type="project" value="UniProtKB-ARBA"/>
</dbReference>
<dbReference type="GO" id="GO:0030973">
    <property type="term" value="F:molybdate ion binding"/>
    <property type="evidence" value="ECO:0007669"/>
    <property type="project" value="InterPro"/>
</dbReference>
<dbReference type="GO" id="GO:0046872">
    <property type="term" value="F:metal ion binding"/>
    <property type="evidence" value="ECO:0007669"/>
    <property type="project" value="UniProtKB-KW"/>
</dbReference>
<dbReference type="AlphaFoldDB" id="A0A4R8IPE9"/>
<dbReference type="Proteomes" id="UP000294914">
    <property type="component" value="Unassembled WGS sequence"/>
</dbReference>
<dbReference type="Pfam" id="PF13531">
    <property type="entry name" value="SBP_bac_11"/>
    <property type="match status" value="1"/>
</dbReference>
<protein>
    <submittedName>
        <fullName evidence="8">Molybdate transport system substrate-binding protein</fullName>
    </submittedName>
</protein>
<dbReference type="NCBIfam" id="TIGR01256">
    <property type="entry name" value="modA"/>
    <property type="match status" value="1"/>
</dbReference>
<evidence type="ECO:0000256" key="7">
    <source>
        <dbReference type="SAM" id="SignalP"/>
    </source>
</evidence>
<dbReference type="EMBL" id="SOQX01000008">
    <property type="protein sequence ID" value="TDX99268.1"/>
    <property type="molecule type" value="Genomic_DNA"/>
</dbReference>
<dbReference type="PANTHER" id="PTHR30632:SF14">
    <property type="entry name" value="TUNGSTATE_MOLYBDATE_CHROMATE-BINDING PROTEIN MODA"/>
    <property type="match status" value="1"/>
</dbReference>